<keyword evidence="6" id="KW-0966">Cell projection</keyword>
<keyword evidence="4" id="KW-0143">Chaperone</keyword>
<keyword evidence="7" id="KW-1185">Reference proteome</keyword>
<name>A0ABT2D7V8_9BURK</name>
<dbReference type="Proteomes" id="UP001206126">
    <property type="component" value="Unassembled WGS sequence"/>
</dbReference>
<dbReference type="Gene3D" id="1.20.58.380">
    <property type="entry name" value="Flagellar protein flit"/>
    <property type="match status" value="1"/>
</dbReference>
<reference evidence="6 7" key="1">
    <citation type="submission" date="2022-08" db="EMBL/GenBank/DDBJ databases">
        <title>Reclassification of Massilia species as members of the genera Telluria, Duganella, Pseudoduganella, Mokoshia gen. nov. and Zemynaea gen. nov. using orthogonal and non-orthogonal genome-based approaches.</title>
        <authorList>
            <person name="Bowman J.P."/>
        </authorList>
    </citation>
    <scope>NUCLEOTIDE SEQUENCE [LARGE SCALE GENOMIC DNA]</scope>
    <source>
        <strain evidence="6 7">JCM 31605</strain>
    </source>
</reference>
<dbReference type="RefSeq" id="WP_258821149.1">
    <property type="nucleotide sequence ID" value="NZ_JANUHB010000001.1"/>
</dbReference>
<evidence type="ECO:0000256" key="3">
    <source>
        <dbReference type="ARBA" id="ARBA00022795"/>
    </source>
</evidence>
<dbReference type="EMBL" id="JANUHB010000001">
    <property type="protein sequence ID" value="MCS0807380.1"/>
    <property type="molecule type" value="Genomic_DNA"/>
</dbReference>
<keyword evidence="2" id="KW-0963">Cytoplasm</keyword>
<protein>
    <recommendedName>
        <fullName evidence="5">Flagellar protein FliT</fullName>
    </recommendedName>
</protein>
<evidence type="ECO:0000256" key="4">
    <source>
        <dbReference type="ARBA" id="ARBA00023186"/>
    </source>
</evidence>
<organism evidence="6 7">
    <name type="scientific">Massilia agilis</name>
    <dbReference type="NCBI Taxonomy" id="1811226"/>
    <lineage>
        <taxon>Bacteria</taxon>
        <taxon>Pseudomonadati</taxon>
        <taxon>Pseudomonadota</taxon>
        <taxon>Betaproteobacteria</taxon>
        <taxon>Burkholderiales</taxon>
        <taxon>Oxalobacteraceae</taxon>
        <taxon>Telluria group</taxon>
        <taxon>Massilia</taxon>
    </lineage>
</organism>
<dbReference type="InterPro" id="IPR008622">
    <property type="entry name" value="FliT"/>
</dbReference>
<keyword evidence="6" id="KW-0969">Cilium</keyword>
<keyword evidence="3" id="KW-1005">Bacterial flagellum biogenesis</keyword>
<keyword evidence="6" id="KW-0282">Flagellum</keyword>
<proteinExistence type="predicted"/>
<evidence type="ECO:0000313" key="6">
    <source>
        <dbReference type="EMBL" id="MCS0807380.1"/>
    </source>
</evidence>
<evidence type="ECO:0000313" key="7">
    <source>
        <dbReference type="Proteomes" id="UP001206126"/>
    </source>
</evidence>
<evidence type="ECO:0000256" key="5">
    <source>
        <dbReference type="ARBA" id="ARBA00093797"/>
    </source>
</evidence>
<accession>A0ABT2D7V8</accession>
<comment type="caution">
    <text evidence="6">The sequence shown here is derived from an EMBL/GenBank/DDBJ whole genome shotgun (WGS) entry which is preliminary data.</text>
</comment>
<gene>
    <name evidence="6" type="ORF">NX774_05510</name>
</gene>
<dbReference type="Pfam" id="PF05400">
    <property type="entry name" value="FliT"/>
    <property type="match status" value="1"/>
</dbReference>
<comment type="subcellular location">
    <subcellularLocation>
        <location evidence="1">Cytoplasm</location>
        <location evidence="1">Cytosol</location>
    </subcellularLocation>
</comment>
<evidence type="ECO:0000256" key="1">
    <source>
        <dbReference type="ARBA" id="ARBA00004514"/>
    </source>
</evidence>
<sequence>MMNGEEVISMYQGLSELTGQMLACAKVGDWDHMVELESRCADQVQALRAGEVLAPLSGASRERKVRIIHEIMANDRAIRDLASPWMTELSRMLSSTGNERKLAAAYGAGNGL</sequence>
<evidence type="ECO:0000256" key="2">
    <source>
        <dbReference type="ARBA" id="ARBA00022490"/>
    </source>
</evidence>